<accession>A0A9Q0AI10</accession>
<gene>
    <name evidence="2" type="ORF">JX265_013061</name>
</gene>
<name>A0A9Q0AI10_9PEZI</name>
<dbReference type="AlphaFoldDB" id="A0A9Q0AI10"/>
<evidence type="ECO:0000313" key="2">
    <source>
        <dbReference type="EMBL" id="KAI1852208.1"/>
    </source>
</evidence>
<organism evidence="2 3">
    <name type="scientific">Neoarthrinium moseri</name>
    <dbReference type="NCBI Taxonomy" id="1658444"/>
    <lineage>
        <taxon>Eukaryota</taxon>
        <taxon>Fungi</taxon>
        <taxon>Dikarya</taxon>
        <taxon>Ascomycota</taxon>
        <taxon>Pezizomycotina</taxon>
        <taxon>Sordariomycetes</taxon>
        <taxon>Xylariomycetidae</taxon>
        <taxon>Amphisphaeriales</taxon>
        <taxon>Apiosporaceae</taxon>
        <taxon>Neoarthrinium</taxon>
    </lineage>
</organism>
<evidence type="ECO:0000313" key="3">
    <source>
        <dbReference type="Proteomes" id="UP000829685"/>
    </source>
</evidence>
<protein>
    <submittedName>
        <fullName evidence="2">Uncharacterized protein</fullName>
    </submittedName>
</protein>
<reference evidence="2" key="1">
    <citation type="submission" date="2021-03" db="EMBL/GenBank/DDBJ databases">
        <title>Revisited historic fungal species revealed as producer of novel bioactive compounds through whole genome sequencing and comparative genomics.</title>
        <authorList>
            <person name="Vignolle G.A."/>
            <person name="Hochenegger N."/>
            <person name="Mach R.L."/>
            <person name="Mach-Aigner A.R."/>
            <person name="Javad Rahimi M."/>
            <person name="Salim K.A."/>
            <person name="Chan C.M."/>
            <person name="Lim L.B.L."/>
            <person name="Cai F."/>
            <person name="Druzhinina I.S."/>
            <person name="U'Ren J.M."/>
            <person name="Derntl C."/>
        </authorList>
    </citation>
    <scope>NUCLEOTIDE SEQUENCE</scope>
    <source>
        <strain evidence="2">TUCIM 5799</strain>
    </source>
</reference>
<evidence type="ECO:0000256" key="1">
    <source>
        <dbReference type="SAM" id="MobiDB-lite"/>
    </source>
</evidence>
<dbReference type="EMBL" id="JAFIMR010000062">
    <property type="protein sequence ID" value="KAI1852208.1"/>
    <property type="molecule type" value="Genomic_DNA"/>
</dbReference>
<feature type="compositionally biased region" description="Polar residues" evidence="1">
    <location>
        <begin position="79"/>
        <end position="90"/>
    </location>
</feature>
<sequence>MPASEFAYITQPSAMVGTTKHRSAHLKASHKSMAPSEYSYDSDDEIAAVKAQQSESRPPQKASILSKIKAKIDEKVPKQPTQSNTSSGRNQARADTAFAYKVIAGALSVQDGVSCPTF</sequence>
<proteinExistence type="predicted"/>
<keyword evidence="3" id="KW-1185">Reference proteome</keyword>
<feature type="region of interest" description="Disordered" evidence="1">
    <location>
        <begin position="69"/>
        <end position="92"/>
    </location>
</feature>
<dbReference type="Proteomes" id="UP000829685">
    <property type="component" value="Unassembled WGS sequence"/>
</dbReference>
<comment type="caution">
    <text evidence="2">The sequence shown here is derived from an EMBL/GenBank/DDBJ whole genome shotgun (WGS) entry which is preliminary data.</text>
</comment>